<accession>A0ABU5RAI6</accession>
<gene>
    <name evidence="2" type="ORF">VA596_24775</name>
</gene>
<keyword evidence="2" id="KW-0132">Cell division</keyword>
<dbReference type="RefSeq" id="WP_323330509.1">
    <property type="nucleotide sequence ID" value="NZ_JAYFSI010000005.1"/>
</dbReference>
<dbReference type="InterPro" id="IPR038594">
    <property type="entry name" value="SepF-like_sf"/>
</dbReference>
<evidence type="ECO:0000313" key="2">
    <source>
        <dbReference type="EMBL" id="MEA5362774.1"/>
    </source>
</evidence>
<dbReference type="EMBL" id="JAYFSI010000005">
    <property type="protein sequence ID" value="MEA5362774.1"/>
    <property type="molecule type" value="Genomic_DNA"/>
</dbReference>
<evidence type="ECO:0000313" key="3">
    <source>
        <dbReference type="Proteomes" id="UP001304298"/>
    </source>
</evidence>
<name>A0ABU5RAI6_9PSEU</name>
<keyword evidence="1" id="KW-0472">Membrane</keyword>
<dbReference type="InterPro" id="IPR007561">
    <property type="entry name" value="Cell_div_SepF/SepF-rel"/>
</dbReference>
<dbReference type="GO" id="GO:0051301">
    <property type="term" value="P:cell division"/>
    <property type="evidence" value="ECO:0007669"/>
    <property type="project" value="UniProtKB-KW"/>
</dbReference>
<reference evidence="2 3" key="1">
    <citation type="submission" date="2023-12" db="EMBL/GenBank/DDBJ databases">
        <title>Amycolatopsis sp. V23-08.</title>
        <authorList>
            <person name="Somphong A."/>
        </authorList>
    </citation>
    <scope>NUCLEOTIDE SEQUENCE [LARGE SCALE GENOMIC DNA]</scope>
    <source>
        <strain evidence="2 3">V23-08</strain>
    </source>
</reference>
<dbReference type="Proteomes" id="UP001304298">
    <property type="component" value="Unassembled WGS sequence"/>
</dbReference>
<keyword evidence="1" id="KW-1133">Transmembrane helix</keyword>
<proteinExistence type="predicted"/>
<organism evidence="2 3">
    <name type="scientific">Amycolatopsis heterodermiae</name>
    <dbReference type="NCBI Taxonomy" id="3110235"/>
    <lineage>
        <taxon>Bacteria</taxon>
        <taxon>Bacillati</taxon>
        <taxon>Actinomycetota</taxon>
        <taxon>Actinomycetes</taxon>
        <taxon>Pseudonocardiales</taxon>
        <taxon>Pseudonocardiaceae</taxon>
        <taxon>Amycolatopsis</taxon>
    </lineage>
</organism>
<dbReference type="Pfam" id="PF04472">
    <property type="entry name" value="SepF"/>
    <property type="match status" value="1"/>
</dbReference>
<dbReference type="Gene3D" id="3.30.110.150">
    <property type="entry name" value="SepF-like protein"/>
    <property type="match status" value="1"/>
</dbReference>
<keyword evidence="1" id="KW-0812">Transmembrane</keyword>
<comment type="caution">
    <text evidence="2">The sequence shown here is derived from an EMBL/GenBank/DDBJ whole genome shotgun (WGS) entry which is preliminary data.</text>
</comment>
<keyword evidence="3" id="KW-1185">Reference proteome</keyword>
<evidence type="ECO:0000256" key="1">
    <source>
        <dbReference type="SAM" id="Phobius"/>
    </source>
</evidence>
<sequence length="153" mass="16467">MLEFWGGLAWPIATVLAVSVSCVFVDRALQNGGRRGRFQASLGQVKLKAAIDELDGILDAAIALNVQYANREVDPAVHLANALRVSPVDFASSALEIGRALRAGTVVIVDFAQLEIQAARRLADFCCGLACHAAAWLFRPSDTVLILTPPRRK</sequence>
<feature type="transmembrane region" description="Helical" evidence="1">
    <location>
        <begin position="6"/>
        <end position="25"/>
    </location>
</feature>
<protein>
    <submittedName>
        <fullName evidence="2">Cell division protein SepF</fullName>
    </submittedName>
</protein>
<keyword evidence="2" id="KW-0131">Cell cycle</keyword>